<evidence type="ECO:0000313" key="2">
    <source>
        <dbReference type="EMBL" id="CAE8590820.1"/>
    </source>
</evidence>
<dbReference type="InterPro" id="IPR036388">
    <property type="entry name" value="WH-like_DNA-bd_sf"/>
</dbReference>
<feature type="region of interest" description="Disordered" evidence="1">
    <location>
        <begin position="49"/>
        <end position="72"/>
    </location>
</feature>
<protein>
    <submittedName>
        <fullName evidence="2">Uncharacterized protein</fullName>
    </submittedName>
</protein>
<proteinExistence type="predicted"/>
<dbReference type="EMBL" id="CAJNNV010004492">
    <property type="protein sequence ID" value="CAE8590820.1"/>
    <property type="molecule type" value="Genomic_DNA"/>
</dbReference>
<feature type="compositionally biased region" description="Polar residues" evidence="1">
    <location>
        <begin position="322"/>
        <end position="341"/>
    </location>
</feature>
<dbReference type="Proteomes" id="UP000654075">
    <property type="component" value="Unassembled WGS sequence"/>
</dbReference>
<organism evidence="2 3">
    <name type="scientific">Polarella glacialis</name>
    <name type="common">Dinoflagellate</name>
    <dbReference type="NCBI Taxonomy" id="89957"/>
    <lineage>
        <taxon>Eukaryota</taxon>
        <taxon>Sar</taxon>
        <taxon>Alveolata</taxon>
        <taxon>Dinophyceae</taxon>
        <taxon>Suessiales</taxon>
        <taxon>Suessiaceae</taxon>
        <taxon>Polarella</taxon>
    </lineage>
</organism>
<dbReference type="AlphaFoldDB" id="A0A813DU59"/>
<name>A0A813DU59_POLGL</name>
<feature type="region of interest" description="Disordered" evidence="1">
    <location>
        <begin position="305"/>
        <end position="373"/>
    </location>
</feature>
<accession>A0A813DU59</accession>
<evidence type="ECO:0000313" key="3">
    <source>
        <dbReference type="Proteomes" id="UP000654075"/>
    </source>
</evidence>
<evidence type="ECO:0000256" key="1">
    <source>
        <dbReference type="SAM" id="MobiDB-lite"/>
    </source>
</evidence>
<feature type="non-terminal residue" evidence="2">
    <location>
        <position position="451"/>
    </location>
</feature>
<gene>
    <name evidence="2" type="ORF">PGLA1383_LOCUS9533</name>
</gene>
<dbReference type="Gene3D" id="1.10.10.10">
    <property type="entry name" value="Winged helix-like DNA-binding domain superfamily/Winged helix DNA-binding domain"/>
    <property type="match status" value="2"/>
</dbReference>
<feature type="compositionally biased region" description="Low complexity" evidence="1">
    <location>
        <begin position="353"/>
        <end position="368"/>
    </location>
</feature>
<sequence>ELQNTDRQAGPPHAAIHELRNISEGLQNIHVLVRNAIAGLEQGSLPISLPELRGQHSGSGPDAAQMPPFDDLRPNAKRARILDAVRRLAEERGQGVPALEIAKAVAGPHAVKQSVNPLLYQMLTDGLIIQRGSNWLPATPSFASDVSDETVRASTETAGSGLRVPAWDSFALGDQKLHVLHWLLRGPSRTLHIAKKVAGRDAVTSMVNPVLYSLLREGHVTKSGDVWSTSVRCRRSSLQKVETIEDLRWAGKLSNLRAQMVRLAAQFGSCITVGPVLHLQRFDIFIRSLVPDAWCHALELFEEPKTSSPTEVETPGVGAQSPLRSPSQSREASEVVTSADSDGQGRSPLSAQAWSSATRSRPRSASWAGGARPGAEAFADRTDCHLSASAAEAKRAAFAAGAFRDYREIWGKRASTGFAGKQSDLKSRLSRKEAEAALQRLTAATGSNLDE</sequence>
<comment type="caution">
    <text evidence="2">The sequence shown here is derived from an EMBL/GenBank/DDBJ whole genome shotgun (WGS) entry which is preliminary data.</text>
</comment>
<keyword evidence="3" id="KW-1185">Reference proteome</keyword>
<feature type="non-terminal residue" evidence="2">
    <location>
        <position position="1"/>
    </location>
</feature>
<reference evidence="2" key="1">
    <citation type="submission" date="2021-02" db="EMBL/GenBank/DDBJ databases">
        <authorList>
            <person name="Dougan E. K."/>
            <person name="Rhodes N."/>
            <person name="Thang M."/>
            <person name="Chan C."/>
        </authorList>
    </citation>
    <scope>NUCLEOTIDE SEQUENCE</scope>
</reference>